<evidence type="ECO:0000313" key="2">
    <source>
        <dbReference type="Proteomes" id="UP001576780"/>
    </source>
</evidence>
<comment type="caution">
    <text evidence="1">The sequence shown here is derived from an EMBL/GenBank/DDBJ whole genome shotgun (WGS) entry which is preliminary data.</text>
</comment>
<proteinExistence type="predicted"/>
<dbReference type="Proteomes" id="UP001576780">
    <property type="component" value="Unassembled WGS sequence"/>
</dbReference>
<accession>A0ABV4WKW8</accession>
<keyword evidence="2" id="KW-1185">Reference proteome</keyword>
<reference evidence="1 2" key="1">
    <citation type="submission" date="2024-09" db="EMBL/GenBank/DDBJ databases">
        <title>Floridaenema gen nov. (Aerosakkonemataceae, Aerosakkonematales ord. nov., Cyanobacteria) from benthic tropical and subtropical fresh waters, with the description of four new species.</title>
        <authorList>
            <person name="Moretto J.A."/>
            <person name="Berthold D.E."/>
            <person name="Lefler F.W."/>
            <person name="Huang I.-S."/>
            <person name="Laughinghouse H. IV."/>
        </authorList>
    </citation>
    <scope>NUCLEOTIDE SEQUENCE [LARGE SCALE GENOMIC DNA]</scope>
    <source>
        <strain evidence="1 2">BLCC-F167</strain>
    </source>
</reference>
<dbReference type="RefSeq" id="WP_413277809.1">
    <property type="nucleotide sequence ID" value="NZ_JBHFNT010000107.1"/>
</dbReference>
<organism evidence="1 2">
    <name type="scientific">Floridaenema evergladense BLCC-F167</name>
    <dbReference type="NCBI Taxonomy" id="3153639"/>
    <lineage>
        <taxon>Bacteria</taxon>
        <taxon>Bacillati</taxon>
        <taxon>Cyanobacteriota</taxon>
        <taxon>Cyanophyceae</taxon>
        <taxon>Oscillatoriophycideae</taxon>
        <taxon>Aerosakkonematales</taxon>
        <taxon>Aerosakkonemataceae</taxon>
        <taxon>Floridanema</taxon>
        <taxon>Floridanema evergladense</taxon>
    </lineage>
</organism>
<gene>
    <name evidence="1" type="ORF">ACE1CA_12765</name>
</gene>
<evidence type="ECO:0000313" key="1">
    <source>
        <dbReference type="EMBL" id="MFB2835396.1"/>
    </source>
</evidence>
<evidence type="ECO:0008006" key="3">
    <source>
        <dbReference type="Google" id="ProtNLM"/>
    </source>
</evidence>
<name>A0ABV4WKW8_9CYAN</name>
<sequence>MIAYIVCEGPFDAELLKTVLPKKLLNDVPVVSAGGVSAVKSLARSLVVRRQVPVIIVVDADSVVPELVQERLKDIEEIVESVAINTPVKVVLAVPEMETIFFQDAIFLSRLLGYSPPQNLLDLAVFKPKEALGQLLSESEPSNHISPLEIIARLSNEDIDILRKAPFIQEIINFLEFVRETTKVPS</sequence>
<protein>
    <recommendedName>
        <fullName evidence="3">DUF4435 domain-containing protein</fullName>
    </recommendedName>
</protein>
<dbReference type="EMBL" id="JBHFNT010000107">
    <property type="protein sequence ID" value="MFB2835396.1"/>
    <property type="molecule type" value="Genomic_DNA"/>
</dbReference>